<sequence>MSPRHPQVYVKVNAKVDAGIASLISALSRFPLLETFESCQGDVGGENEAGQPAVVFFSYGSWEEVVEFVFNFLAPRLNGQAMFSARNRFDGAPTVEMEMPADLVNQIAIAINLFVKEREGG</sequence>
<name>A0A0F9ESK2_9ZZZZ</name>
<protein>
    <submittedName>
        <fullName evidence="1">Uncharacterized protein</fullName>
    </submittedName>
</protein>
<dbReference type="AlphaFoldDB" id="A0A0F9ESK2"/>
<accession>A0A0F9ESK2</accession>
<organism evidence="1">
    <name type="scientific">marine sediment metagenome</name>
    <dbReference type="NCBI Taxonomy" id="412755"/>
    <lineage>
        <taxon>unclassified sequences</taxon>
        <taxon>metagenomes</taxon>
        <taxon>ecological metagenomes</taxon>
    </lineage>
</organism>
<reference evidence="1" key="1">
    <citation type="journal article" date="2015" name="Nature">
        <title>Complex archaea that bridge the gap between prokaryotes and eukaryotes.</title>
        <authorList>
            <person name="Spang A."/>
            <person name="Saw J.H."/>
            <person name="Jorgensen S.L."/>
            <person name="Zaremba-Niedzwiedzka K."/>
            <person name="Martijn J."/>
            <person name="Lind A.E."/>
            <person name="van Eijk R."/>
            <person name="Schleper C."/>
            <person name="Guy L."/>
            <person name="Ettema T.J."/>
        </authorList>
    </citation>
    <scope>NUCLEOTIDE SEQUENCE</scope>
</reference>
<dbReference type="EMBL" id="LAZR01023883">
    <property type="protein sequence ID" value="KKL76999.1"/>
    <property type="molecule type" value="Genomic_DNA"/>
</dbReference>
<gene>
    <name evidence="1" type="ORF">LCGC14_2039330</name>
</gene>
<evidence type="ECO:0000313" key="1">
    <source>
        <dbReference type="EMBL" id="KKL76999.1"/>
    </source>
</evidence>
<proteinExistence type="predicted"/>
<comment type="caution">
    <text evidence="1">The sequence shown here is derived from an EMBL/GenBank/DDBJ whole genome shotgun (WGS) entry which is preliminary data.</text>
</comment>